<dbReference type="OrthoDB" id="300641at2759"/>
<dbReference type="InterPro" id="IPR009030">
    <property type="entry name" value="Growth_fac_rcpt_cys_sf"/>
</dbReference>
<comment type="caution">
    <text evidence="2">The sequence shown here is derived from an EMBL/GenBank/DDBJ whole genome shotgun (WGS) entry which is preliminary data.</text>
</comment>
<evidence type="ECO:0000256" key="1">
    <source>
        <dbReference type="SAM" id="Phobius"/>
    </source>
</evidence>
<keyword evidence="1" id="KW-0812">Transmembrane</keyword>
<protein>
    <submittedName>
        <fullName evidence="2">Furin-like protease 2</fullName>
    </submittedName>
</protein>
<keyword evidence="1" id="KW-1133">Transmembrane helix</keyword>
<proteinExistence type="predicted"/>
<accession>A0A5B7EE18</accession>
<dbReference type="SMART" id="SM00261">
    <property type="entry name" value="FU"/>
    <property type="match status" value="2"/>
</dbReference>
<keyword evidence="2" id="KW-0645">Protease</keyword>
<keyword evidence="2" id="KW-0378">Hydrolase</keyword>
<sequence length="292" mass="31312">MEAASHAILPASPALGTLPQNVITVNSPTTCTILIVFRNVPRDFMEIVADVCRVGTGVNLVPHTLRAASALSHSFSTTTAALPLVLQGSGLYDCTSCHDFFTLDGGMCIECPSGQYYNLSSQACETCSDTCLTCSSGGDSGCTSCQPPKSLHPETSTCRDCCPPGVYENDDEASCCSCDPATGQCYGAVSADKRRIALSLHSTPQQSPHKQLYFYSVTTLIAVICFVNLVIFGAVFTVLQARSTGSLCWANDYSYRGLKSANTLERVSLTVTPFIEDESEEERENTVLYLKT</sequence>
<dbReference type="InterPro" id="IPR006212">
    <property type="entry name" value="Furin_repeat"/>
</dbReference>
<feature type="transmembrane region" description="Helical" evidence="1">
    <location>
        <begin position="212"/>
        <end position="239"/>
    </location>
</feature>
<dbReference type="AlphaFoldDB" id="A0A5B7EE18"/>
<keyword evidence="1" id="KW-0472">Membrane</keyword>
<reference evidence="2 3" key="1">
    <citation type="submission" date="2019-05" db="EMBL/GenBank/DDBJ databases">
        <title>Another draft genome of Portunus trituberculatus and its Hox gene families provides insights of decapod evolution.</title>
        <authorList>
            <person name="Jeong J.-H."/>
            <person name="Song I."/>
            <person name="Kim S."/>
            <person name="Choi T."/>
            <person name="Kim D."/>
            <person name="Ryu S."/>
            <person name="Kim W."/>
        </authorList>
    </citation>
    <scope>NUCLEOTIDE SEQUENCE [LARGE SCALE GENOMIC DNA]</scope>
    <source>
        <tissue evidence="2">Muscle</tissue>
    </source>
</reference>
<evidence type="ECO:0000313" key="2">
    <source>
        <dbReference type="EMBL" id="MPC31243.1"/>
    </source>
</evidence>
<dbReference type="Gene3D" id="2.10.220.10">
    <property type="entry name" value="Hormone Receptor, Insulin-like Growth Factor Receptor 1, Chain A, domain 2"/>
    <property type="match status" value="1"/>
</dbReference>
<name>A0A5B7EE18_PORTR</name>
<dbReference type="GO" id="GO:0008233">
    <property type="term" value="F:peptidase activity"/>
    <property type="evidence" value="ECO:0007669"/>
    <property type="project" value="UniProtKB-KW"/>
</dbReference>
<evidence type="ECO:0000313" key="3">
    <source>
        <dbReference type="Proteomes" id="UP000324222"/>
    </source>
</evidence>
<keyword evidence="3" id="KW-1185">Reference proteome</keyword>
<dbReference type="CDD" id="cd00064">
    <property type="entry name" value="FU"/>
    <property type="match status" value="2"/>
</dbReference>
<gene>
    <name evidence="2" type="primary">Fur2_0</name>
    <name evidence="2" type="ORF">E2C01_024527</name>
</gene>
<organism evidence="2 3">
    <name type="scientific">Portunus trituberculatus</name>
    <name type="common">Swimming crab</name>
    <name type="synonym">Neptunus trituberculatus</name>
    <dbReference type="NCBI Taxonomy" id="210409"/>
    <lineage>
        <taxon>Eukaryota</taxon>
        <taxon>Metazoa</taxon>
        <taxon>Ecdysozoa</taxon>
        <taxon>Arthropoda</taxon>
        <taxon>Crustacea</taxon>
        <taxon>Multicrustacea</taxon>
        <taxon>Malacostraca</taxon>
        <taxon>Eumalacostraca</taxon>
        <taxon>Eucarida</taxon>
        <taxon>Decapoda</taxon>
        <taxon>Pleocyemata</taxon>
        <taxon>Brachyura</taxon>
        <taxon>Eubrachyura</taxon>
        <taxon>Portunoidea</taxon>
        <taxon>Portunidae</taxon>
        <taxon>Portuninae</taxon>
        <taxon>Portunus</taxon>
    </lineage>
</organism>
<dbReference type="GO" id="GO:0006508">
    <property type="term" value="P:proteolysis"/>
    <property type="evidence" value="ECO:0007669"/>
    <property type="project" value="UniProtKB-KW"/>
</dbReference>
<dbReference type="Proteomes" id="UP000324222">
    <property type="component" value="Unassembled WGS sequence"/>
</dbReference>
<dbReference type="EMBL" id="VSRR010002395">
    <property type="protein sequence ID" value="MPC31243.1"/>
    <property type="molecule type" value="Genomic_DNA"/>
</dbReference>
<dbReference type="SUPFAM" id="SSF57184">
    <property type="entry name" value="Growth factor receptor domain"/>
    <property type="match status" value="1"/>
</dbReference>